<protein>
    <submittedName>
        <fullName evidence="1">Uncharacterized protein</fullName>
    </submittedName>
</protein>
<reference evidence="1 2" key="1">
    <citation type="journal article" date="2012" name="J. Bacteriol.">
        <title>Genome of Bacillus macauensis ZFHKF-1, a Long-Chain-Forming Bacterium.</title>
        <authorList>
            <person name="Cai L."/>
            <person name="Zhang T."/>
        </authorList>
    </citation>
    <scope>NUCLEOTIDE SEQUENCE [LARGE SCALE GENOMIC DNA]</scope>
    <source>
        <strain evidence="1 2">ZFHKF-1</strain>
    </source>
</reference>
<sequence length="283" mass="32465">MKRKDWSLLLIAAFLFTIFLITHQEKKHIQESITYFPIDHSAGFTTSATTLALQDQIFLWSTSSTSQRPLYLRQDLSFLFHNGVLASKESSWDQETTTIKQQRSYTKPTPGLYESITDHYGEVHSSSSRFASVQQMSQASLYIQNKAGTLAAFTTANDRQEQQFKEQSDEKKARFLSETWASLYRIFHIRSADYDRLPLTALASYNHQALFGYSKKESAAIIGKLWEGLYKNYYLGVRSANGTLVSPLGSSEPLLLFSKDRTHILIIFQLYNHEPISLLQYTR</sequence>
<dbReference type="STRING" id="1196324.A374_10490"/>
<dbReference type="AlphaFoldDB" id="I8AI76"/>
<accession>I8AI76</accession>
<organism evidence="1 2">
    <name type="scientific">Fictibacillus macauensis ZFHKF-1</name>
    <dbReference type="NCBI Taxonomy" id="1196324"/>
    <lineage>
        <taxon>Bacteria</taxon>
        <taxon>Bacillati</taxon>
        <taxon>Bacillota</taxon>
        <taxon>Bacilli</taxon>
        <taxon>Bacillales</taxon>
        <taxon>Fictibacillaceae</taxon>
        <taxon>Fictibacillus</taxon>
    </lineage>
</organism>
<keyword evidence="2" id="KW-1185">Reference proteome</keyword>
<proteinExistence type="predicted"/>
<dbReference type="EMBL" id="AKKV01000026">
    <property type="protein sequence ID" value="EIT85164.1"/>
    <property type="molecule type" value="Genomic_DNA"/>
</dbReference>
<dbReference type="PATRIC" id="fig|1196324.3.peg.2144"/>
<dbReference type="Proteomes" id="UP000004080">
    <property type="component" value="Unassembled WGS sequence"/>
</dbReference>
<dbReference type="OrthoDB" id="2959394at2"/>
<evidence type="ECO:0000313" key="1">
    <source>
        <dbReference type="EMBL" id="EIT85164.1"/>
    </source>
</evidence>
<gene>
    <name evidence="1" type="ORF">A374_10490</name>
</gene>
<dbReference type="eggNOG" id="ENOG502Z898">
    <property type="taxonomic scope" value="Bacteria"/>
</dbReference>
<evidence type="ECO:0000313" key="2">
    <source>
        <dbReference type="Proteomes" id="UP000004080"/>
    </source>
</evidence>
<comment type="caution">
    <text evidence="1">The sequence shown here is derived from an EMBL/GenBank/DDBJ whole genome shotgun (WGS) entry which is preliminary data.</text>
</comment>
<name>I8AI76_9BACL</name>
<dbReference type="RefSeq" id="WP_007202182.1">
    <property type="nucleotide sequence ID" value="NZ_AKKV01000026.1"/>
</dbReference>